<dbReference type="InterPro" id="IPR016181">
    <property type="entry name" value="Acyl_CoA_acyltransferase"/>
</dbReference>
<dbReference type="RefSeq" id="WP_050569382.1">
    <property type="nucleotide sequence ID" value="NZ_CM001975.1"/>
</dbReference>
<dbReference type="KEGG" id="dic:Dpoa569_0003450"/>
<dbReference type="PANTHER" id="PTHR43877:SF2">
    <property type="entry name" value="AMINOALKYLPHOSPHONATE N-ACETYLTRANSFERASE-RELATED"/>
    <property type="match status" value="1"/>
</dbReference>
<reference evidence="4 5" key="1">
    <citation type="journal article" date="2019" name="Environ. Microbiol.">
        <title>The phytopathogenic nature of Dickeya aquatica 174/2 and the dynamic early evolution of Dickeya pathogenicity.</title>
        <authorList>
            <person name="Duprey A."/>
            <person name="Taib N."/>
            <person name="Leonard S."/>
            <person name="Garin T."/>
            <person name="Flandrois J.P."/>
            <person name="Nasser W."/>
            <person name="Brochier-Armanet C."/>
            <person name="Reverchon S."/>
        </authorList>
    </citation>
    <scope>NUCLEOTIDE SEQUENCE [LARGE SCALE GENOMIC DNA]</scope>
    <source>
        <strain evidence="4 5">NCPPB 569</strain>
    </source>
</reference>
<dbReference type="EMBL" id="CP042220">
    <property type="protein sequence ID" value="QDX31428.1"/>
    <property type="molecule type" value="Genomic_DNA"/>
</dbReference>
<keyword evidence="5" id="KW-1185">Reference proteome</keyword>
<sequence>MSIEIKIINQPADDKQVMELIQILNDSLSNISGSDGSKRAALSNFSEEGALFLLVLNKGKAVACGGFRPLMAHVCEIKRMFSLEKNKGFGRMVLQALETAAFDYGYLSVCLETRKVNEAAVRFYLANGYHVIDNYGVYKGREEAICFEKKLLG</sequence>
<dbReference type="InterPro" id="IPR000182">
    <property type="entry name" value="GNAT_dom"/>
</dbReference>
<evidence type="ECO:0000259" key="3">
    <source>
        <dbReference type="PROSITE" id="PS51186"/>
    </source>
</evidence>
<dbReference type="GO" id="GO:0016747">
    <property type="term" value="F:acyltransferase activity, transferring groups other than amino-acyl groups"/>
    <property type="evidence" value="ECO:0007669"/>
    <property type="project" value="InterPro"/>
</dbReference>
<name>A0A5B8ID80_9GAMM</name>
<feature type="domain" description="N-acetyltransferase" evidence="3">
    <location>
        <begin position="3"/>
        <end position="152"/>
    </location>
</feature>
<protein>
    <submittedName>
        <fullName evidence="4">GNAT family N-acetyltransferase</fullName>
    </submittedName>
</protein>
<dbReference type="PROSITE" id="PS51186">
    <property type="entry name" value="GNAT"/>
    <property type="match status" value="1"/>
</dbReference>
<gene>
    <name evidence="4" type="ORF">Dpoa569_0003450</name>
</gene>
<accession>A0A5B8ID80</accession>
<organism evidence="4 5">
    <name type="scientific">Dickeya poaceiphila</name>
    <dbReference type="NCBI Taxonomy" id="568768"/>
    <lineage>
        <taxon>Bacteria</taxon>
        <taxon>Pseudomonadati</taxon>
        <taxon>Pseudomonadota</taxon>
        <taxon>Gammaproteobacteria</taxon>
        <taxon>Enterobacterales</taxon>
        <taxon>Pectobacteriaceae</taxon>
        <taxon>Dickeya</taxon>
    </lineage>
</organism>
<dbReference type="OrthoDB" id="9803233at2"/>
<dbReference type="Gene3D" id="3.40.630.30">
    <property type="match status" value="1"/>
</dbReference>
<dbReference type="AlphaFoldDB" id="A0A5B8ID80"/>
<dbReference type="PANTHER" id="PTHR43877">
    <property type="entry name" value="AMINOALKYLPHOSPHONATE N-ACETYLTRANSFERASE-RELATED-RELATED"/>
    <property type="match status" value="1"/>
</dbReference>
<evidence type="ECO:0000313" key="5">
    <source>
        <dbReference type="Proteomes" id="UP000320591"/>
    </source>
</evidence>
<evidence type="ECO:0000313" key="4">
    <source>
        <dbReference type="EMBL" id="QDX31428.1"/>
    </source>
</evidence>
<dbReference type="Proteomes" id="UP000320591">
    <property type="component" value="Chromosome"/>
</dbReference>
<evidence type="ECO:0000256" key="1">
    <source>
        <dbReference type="ARBA" id="ARBA00022679"/>
    </source>
</evidence>
<dbReference type="SUPFAM" id="SSF55729">
    <property type="entry name" value="Acyl-CoA N-acyltransferases (Nat)"/>
    <property type="match status" value="1"/>
</dbReference>
<dbReference type="CDD" id="cd04301">
    <property type="entry name" value="NAT_SF"/>
    <property type="match status" value="1"/>
</dbReference>
<keyword evidence="2" id="KW-0012">Acyltransferase</keyword>
<dbReference type="InterPro" id="IPR050832">
    <property type="entry name" value="Bact_Acetyltransf"/>
</dbReference>
<evidence type="ECO:0000256" key="2">
    <source>
        <dbReference type="ARBA" id="ARBA00023315"/>
    </source>
</evidence>
<dbReference type="STRING" id="568768.GCA_000406125_00498"/>
<keyword evidence="1 4" id="KW-0808">Transferase</keyword>
<proteinExistence type="predicted"/>
<dbReference type="Pfam" id="PF00583">
    <property type="entry name" value="Acetyltransf_1"/>
    <property type="match status" value="1"/>
</dbReference>